<reference evidence="9 10" key="1">
    <citation type="submission" date="2011-05" db="EMBL/GenBank/DDBJ databases">
        <title>Complete sequence of Desulfotomaculum carboxydivorans CO-1-SRB.</title>
        <authorList>
            <consortium name="US DOE Joint Genome Institute"/>
            <person name="Lucas S."/>
            <person name="Han J."/>
            <person name="Lapidus A."/>
            <person name="Cheng J.-F."/>
            <person name="Goodwin L."/>
            <person name="Pitluck S."/>
            <person name="Peters L."/>
            <person name="Mikhailova N."/>
            <person name="Lu M."/>
            <person name="Han C."/>
            <person name="Tapia R."/>
            <person name="Land M."/>
            <person name="Hauser L."/>
            <person name="Kyrpides N."/>
            <person name="Ivanova N."/>
            <person name="Pagani I."/>
            <person name="Stams A."/>
            <person name="Plugge C."/>
            <person name="Muyzer G."/>
            <person name="Kuever J."/>
            <person name="Parshina S."/>
            <person name="Ivanova A."/>
            <person name="Nazina T."/>
            <person name="Woyke T."/>
        </authorList>
    </citation>
    <scope>NUCLEOTIDE SEQUENCE [LARGE SCALE GENOMIC DNA]</scope>
    <source>
        <strain evidence="10">DSM 14880 / VKM B-2319 / CO-1-SRB</strain>
    </source>
</reference>
<dbReference type="PANTHER" id="PTHR33991:SF1">
    <property type="entry name" value="DNA REPAIR PROTEIN RECO"/>
    <property type="match status" value="1"/>
</dbReference>
<evidence type="ECO:0000313" key="9">
    <source>
        <dbReference type="EMBL" id="AEF94708.1"/>
    </source>
</evidence>
<comment type="function">
    <text evidence="7">Involved in DNA repair and RecF pathway recombination.</text>
</comment>
<feature type="domain" description="DNA replication/recombination mediator RecO N-terminal" evidence="8">
    <location>
        <begin position="1"/>
        <end position="79"/>
    </location>
</feature>
<dbReference type="RefSeq" id="WP_003544284.1">
    <property type="nucleotide sequence ID" value="NC_015565.1"/>
</dbReference>
<dbReference type="Proteomes" id="UP000009226">
    <property type="component" value="Chromosome"/>
</dbReference>
<evidence type="ECO:0000313" key="10">
    <source>
        <dbReference type="Proteomes" id="UP000009226"/>
    </source>
</evidence>
<accession>F6B8E4</accession>
<keyword evidence="5 7" id="KW-0234">DNA repair</keyword>
<dbReference type="SUPFAM" id="SSF50249">
    <property type="entry name" value="Nucleic acid-binding proteins"/>
    <property type="match status" value="1"/>
</dbReference>
<dbReference type="SUPFAM" id="SSF57863">
    <property type="entry name" value="ArfGap/RecO-like zinc finger"/>
    <property type="match status" value="1"/>
</dbReference>
<evidence type="ECO:0000259" key="8">
    <source>
        <dbReference type="Pfam" id="PF11967"/>
    </source>
</evidence>
<keyword evidence="10" id="KW-1185">Reference proteome</keyword>
<name>F6B8E4_DESCC</name>
<keyword evidence="3 7" id="KW-0227">DNA damage</keyword>
<keyword evidence="4 7" id="KW-0233">DNA recombination</keyword>
<dbReference type="EMBL" id="CP002736">
    <property type="protein sequence ID" value="AEF94708.1"/>
    <property type="molecule type" value="Genomic_DNA"/>
</dbReference>
<dbReference type="GO" id="GO:0043590">
    <property type="term" value="C:bacterial nucleoid"/>
    <property type="evidence" value="ECO:0007669"/>
    <property type="project" value="TreeGrafter"/>
</dbReference>
<dbReference type="GO" id="GO:0006310">
    <property type="term" value="P:DNA recombination"/>
    <property type="evidence" value="ECO:0007669"/>
    <property type="project" value="UniProtKB-UniRule"/>
</dbReference>
<dbReference type="InterPro" id="IPR012340">
    <property type="entry name" value="NA-bd_OB-fold"/>
</dbReference>
<evidence type="ECO:0000256" key="7">
    <source>
        <dbReference type="HAMAP-Rule" id="MF_00201"/>
    </source>
</evidence>
<comment type="similarity">
    <text evidence="1 7">Belongs to the RecO family.</text>
</comment>
<gene>
    <name evidence="7" type="primary">recO</name>
    <name evidence="9" type="ordered locus">Desca_1864</name>
</gene>
<dbReference type="NCBIfam" id="TIGR00613">
    <property type="entry name" value="reco"/>
    <property type="match status" value="1"/>
</dbReference>
<dbReference type="KEGG" id="dca:Desca_1864"/>
<dbReference type="PANTHER" id="PTHR33991">
    <property type="entry name" value="DNA REPAIR PROTEIN RECO"/>
    <property type="match status" value="1"/>
</dbReference>
<dbReference type="InterPro" id="IPR037278">
    <property type="entry name" value="ARFGAP/RecO"/>
</dbReference>
<dbReference type="Gene3D" id="2.40.50.140">
    <property type="entry name" value="Nucleic acid-binding proteins"/>
    <property type="match status" value="1"/>
</dbReference>
<dbReference type="Pfam" id="PF11967">
    <property type="entry name" value="RecO_N"/>
    <property type="match status" value="1"/>
</dbReference>
<dbReference type="HOGENOM" id="CLU_066632_3_0_9"/>
<organism evidence="9 10">
    <name type="scientific">Desulfotomaculum nigrificans (strain DSM 14880 / VKM B-2319 / CO-1-SRB)</name>
    <name type="common">Desulfotomaculum carboxydivorans</name>
    <dbReference type="NCBI Taxonomy" id="868595"/>
    <lineage>
        <taxon>Bacteria</taxon>
        <taxon>Bacillati</taxon>
        <taxon>Bacillota</taxon>
        <taxon>Clostridia</taxon>
        <taxon>Eubacteriales</taxon>
        <taxon>Desulfotomaculaceae</taxon>
        <taxon>Desulfotomaculum</taxon>
    </lineage>
</organism>
<evidence type="ECO:0000256" key="4">
    <source>
        <dbReference type="ARBA" id="ARBA00023172"/>
    </source>
</evidence>
<evidence type="ECO:0000256" key="6">
    <source>
        <dbReference type="ARBA" id="ARBA00033409"/>
    </source>
</evidence>
<evidence type="ECO:0000256" key="3">
    <source>
        <dbReference type="ARBA" id="ARBA00022763"/>
    </source>
</evidence>
<dbReference type="GO" id="GO:0006302">
    <property type="term" value="P:double-strand break repair"/>
    <property type="evidence" value="ECO:0007669"/>
    <property type="project" value="TreeGrafter"/>
</dbReference>
<dbReference type="Pfam" id="PF02565">
    <property type="entry name" value="RecO_C"/>
    <property type="match status" value="1"/>
</dbReference>
<dbReference type="eggNOG" id="COG1381">
    <property type="taxonomic scope" value="Bacteria"/>
</dbReference>
<proteinExistence type="inferred from homology"/>
<protein>
    <recommendedName>
        <fullName evidence="2 7">DNA repair protein RecO</fullName>
    </recommendedName>
    <alternativeName>
        <fullName evidence="6 7">Recombination protein O</fullName>
    </alternativeName>
</protein>
<evidence type="ECO:0000256" key="5">
    <source>
        <dbReference type="ARBA" id="ARBA00023204"/>
    </source>
</evidence>
<dbReference type="InterPro" id="IPR022572">
    <property type="entry name" value="DNA_rep/recomb_RecO_N"/>
</dbReference>
<dbReference type="Gene3D" id="1.20.1440.120">
    <property type="entry name" value="Recombination protein O, C-terminal domain"/>
    <property type="match status" value="1"/>
</dbReference>
<dbReference type="InterPro" id="IPR042242">
    <property type="entry name" value="RecO_C"/>
</dbReference>
<dbReference type="STRING" id="868595.Desca_1864"/>
<evidence type="ECO:0000256" key="2">
    <source>
        <dbReference type="ARBA" id="ARBA00021310"/>
    </source>
</evidence>
<sequence length="256" mass="28898">MKTYKLDAIILKSRDMREADKILTLYSIQQGKQRVVAHGAAKPKSRKRGAVQPFCYSSLMLHRGKELDSVSQAELKESFPELRTDLDRLAGAAYMAELADGFLGEGEPNQAIFGLLLATLHLMAKGDTQLALRAFEAKLMWLTGFKPELDHCTGCGQSLTGTKVRFGLRHGGLLCPDCAARESQTEIFSRGTVEVLKTIYRWELLKLHQLRVPEALRQELSRLLRSYIEYHLERRLKTAEFMDRLYKNNPGGGTNI</sequence>
<evidence type="ECO:0000256" key="1">
    <source>
        <dbReference type="ARBA" id="ARBA00007452"/>
    </source>
</evidence>
<dbReference type="HAMAP" id="MF_00201">
    <property type="entry name" value="RecO"/>
    <property type="match status" value="1"/>
</dbReference>
<dbReference type="AlphaFoldDB" id="F6B8E4"/>
<dbReference type="InterPro" id="IPR003717">
    <property type="entry name" value="RecO"/>
</dbReference>